<gene>
    <name evidence="6" type="ORF">F0357_18105</name>
</gene>
<comment type="caution">
    <text evidence="6">The sequence shown here is derived from an EMBL/GenBank/DDBJ whole genome shotgun (WGS) entry which is preliminary data.</text>
</comment>
<evidence type="ECO:0000256" key="2">
    <source>
        <dbReference type="ARBA" id="ARBA00023125"/>
    </source>
</evidence>
<dbReference type="GO" id="GO:0000976">
    <property type="term" value="F:transcription cis-regulatory region binding"/>
    <property type="evidence" value="ECO:0007669"/>
    <property type="project" value="TreeGrafter"/>
</dbReference>
<dbReference type="PANTHER" id="PTHR30055:SF234">
    <property type="entry name" value="HTH-TYPE TRANSCRIPTIONAL REGULATOR BETI"/>
    <property type="match status" value="1"/>
</dbReference>
<sequence>MTGNKPQAAPTAVRGEPLRQRVMDAAERLLRRGKADFSMRDLATEAGVSFATPFNQFGSKAAIMHALSGRRIDTMAERFAAMSPPADVAGRVLLAIDTAVAVMLEEPEINRAVMGWLGTAGPSPGKVLAHSTTLWSLALGAGEGLIAADRQRALRALPEHLAFAFRGVLSFWTAGELSDADLAAQARAVAQTLLLGFAE</sequence>
<feature type="DNA-binding region" description="H-T-H motif" evidence="4">
    <location>
        <begin position="38"/>
        <end position="57"/>
    </location>
</feature>
<dbReference type="InterPro" id="IPR009057">
    <property type="entry name" value="Homeodomain-like_sf"/>
</dbReference>
<dbReference type="PROSITE" id="PS50977">
    <property type="entry name" value="HTH_TETR_2"/>
    <property type="match status" value="1"/>
</dbReference>
<name>A0A6A7Y5N1_9HYPH</name>
<evidence type="ECO:0000259" key="5">
    <source>
        <dbReference type="PROSITE" id="PS50977"/>
    </source>
</evidence>
<evidence type="ECO:0000313" key="6">
    <source>
        <dbReference type="EMBL" id="MQT14530.1"/>
    </source>
</evidence>
<dbReference type="InterPro" id="IPR050109">
    <property type="entry name" value="HTH-type_TetR-like_transc_reg"/>
</dbReference>
<dbReference type="InterPro" id="IPR001647">
    <property type="entry name" value="HTH_TetR"/>
</dbReference>
<accession>A0A6A7Y5N1</accession>
<dbReference type="Pfam" id="PF00440">
    <property type="entry name" value="TetR_N"/>
    <property type="match status" value="1"/>
</dbReference>
<protein>
    <submittedName>
        <fullName evidence="6">TetR/AcrR family transcriptional regulator</fullName>
    </submittedName>
</protein>
<evidence type="ECO:0000256" key="4">
    <source>
        <dbReference type="PROSITE-ProRule" id="PRU00335"/>
    </source>
</evidence>
<dbReference type="GO" id="GO:0003700">
    <property type="term" value="F:DNA-binding transcription factor activity"/>
    <property type="evidence" value="ECO:0007669"/>
    <property type="project" value="TreeGrafter"/>
</dbReference>
<keyword evidence="3" id="KW-0804">Transcription</keyword>
<keyword evidence="1" id="KW-0805">Transcription regulation</keyword>
<keyword evidence="7" id="KW-1185">Reference proteome</keyword>
<dbReference type="Gene3D" id="1.10.357.10">
    <property type="entry name" value="Tetracycline Repressor, domain 2"/>
    <property type="match status" value="1"/>
</dbReference>
<reference evidence="6 7" key="1">
    <citation type="submission" date="2019-09" db="EMBL/GenBank/DDBJ databases">
        <title>Segnochrobactrum spirostomi gen. nov., sp. nov., isolated from the ciliate Spirostomum cf. yagiui and description of a novel family, Segnochrobactraceae fam. nov. within the order Rhizobiales of the class Alphaproteobacteria.</title>
        <authorList>
            <person name="Akter S."/>
            <person name="Shazib S.U.A."/>
            <person name="Shin M.K."/>
        </authorList>
    </citation>
    <scope>NUCLEOTIDE SEQUENCE [LARGE SCALE GENOMIC DNA]</scope>
    <source>
        <strain evidence="6 7">Sp-1</strain>
    </source>
</reference>
<dbReference type="AlphaFoldDB" id="A0A6A7Y5N1"/>
<dbReference type="PANTHER" id="PTHR30055">
    <property type="entry name" value="HTH-TYPE TRANSCRIPTIONAL REGULATOR RUTR"/>
    <property type="match status" value="1"/>
</dbReference>
<evidence type="ECO:0000256" key="3">
    <source>
        <dbReference type="ARBA" id="ARBA00023163"/>
    </source>
</evidence>
<dbReference type="SUPFAM" id="SSF46689">
    <property type="entry name" value="Homeodomain-like"/>
    <property type="match status" value="1"/>
</dbReference>
<evidence type="ECO:0000256" key="1">
    <source>
        <dbReference type="ARBA" id="ARBA00023015"/>
    </source>
</evidence>
<dbReference type="Proteomes" id="UP000332515">
    <property type="component" value="Unassembled WGS sequence"/>
</dbReference>
<keyword evidence="2 4" id="KW-0238">DNA-binding</keyword>
<evidence type="ECO:0000313" key="7">
    <source>
        <dbReference type="Proteomes" id="UP000332515"/>
    </source>
</evidence>
<organism evidence="6 7">
    <name type="scientific">Segnochrobactrum spirostomi</name>
    <dbReference type="NCBI Taxonomy" id="2608987"/>
    <lineage>
        <taxon>Bacteria</taxon>
        <taxon>Pseudomonadati</taxon>
        <taxon>Pseudomonadota</taxon>
        <taxon>Alphaproteobacteria</taxon>
        <taxon>Hyphomicrobiales</taxon>
        <taxon>Segnochrobactraceae</taxon>
        <taxon>Segnochrobactrum</taxon>
    </lineage>
</organism>
<dbReference type="EMBL" id="VWNA01000001">
    <property type="protein sequence ID" value="MQT14530.1"/>
    <property type="molecule type" value="Genomic_DNA"/>
</dbReference>
<feature type="domain" description="HTH tetR-type" evidence="5">
    <location>
        <begin position="16"/>
        <end position="75"/>
    </location>
</feature>
<proteinExistence type="predicted"/>